<sequence>MIIDKVEKVNELSLEEIRQKLPDDREFLAKNATRYAVTLHDPMSIPEAAFAACFSLVETNMKKMYKEAECGWSASDKRVEMREPPTRYLIASAESAPDTVAGFVSYQIDWEQDMAVAYCYELQLDKSAQRLGLGRWLMSILEHMGRRADVEKTMLTVFTANKAALQFYTSIGYEEDETSPQPVKLRSGKERRADYMILSKRLR</sequence>
<dbReference type="SUPFAM" id="SSF55729">
    <property type="entry name" value="Acyl-CoA N-acyltransferases (Nat)"/>
    <property type="match status" value="1"/>
</dbReference>
<accession>A0A0E9NNC0</accession>
<dbReference type="OMA" id="ETNVGPY"/>
<evidence type="ECO:0000256" key="2">
    <source>
        <dbReference type="ARBA" id="ARBA00004496"/>
    </source>
</evidence>
<dbReference type="AlphaFoldDB" id="A0A0E9NNC0"/>
<keyword evidence="14" id="KW-1185">Reference proteome</keyword>
<proteinExistence type="inferred from homology"/>
<evidence type="ECO:0000256" key="8">
    <source>
        <dbReference type="ARBA" id="ARBA00023242"/>
    </source>
</evidence>
<name>A0A0E9NNC0_SAICN</name>
<evidence type="ECO:0000256" key="5">
    <source>
        <dbReference type="ARBA" id="ARBA00015043"/>
    </source>
</evidence>
<dbReference type="PANTHER" id="PTHR20531:SF1">
    <property type="entry name" value="N-ALPHA-ACETYLTRANSFERASE 40"/>
    <property type="match status" value="1"/>
</dbReference>
<dbReference type="InterPro" id="IPR039949">
    <property type="entry name" value="NAA40"/>
</dbReference>
<dbReference type="EC" id="2.3.1.257" evidence="4"/>
<comment type="similarity">
    <text evidence="3">Belongs to the acetyltransferase family. NAA40 subfamily.</text>
</comment>
<dbReference type="InterPro" id="IPR016181">
    <property type="entry name" value="Acyl_CoA_acyltransferase"/>
</dbReference>
<evidence type="ECO:0000256" key="7">
    <source>
        <dbReference type="ARBA" id="ARBA00022679"/>
    </source>
</evidence>
<keyword evidence="6" id="KW-0963">Cytoplasm</keyword>
<gene>
    <name evidence="13" type="ORF">G7K_5418-t1</name>
</gene>
<comment type="catalytic activity">
    <reaction evidence="11">
        <text>N-terminal L-seryl-[histone H4] + acetyl-CoA = N-terminal N(alpha)-acetyl-L-seryl-[histone H4] + CoA + H(+)</text>
        <dbReference type="Rhea" id="RHEA:50596"/>
        <dbReference type="Rhea" id="RHEA-COMP:12740"/>
        <dbReference type="Rhea" id="RHEA-COMP:12743"/>
        <dbReference type="ChEBI" id="CHEBI:15378"/>
        <dbReference type="ChEBI" id="CHEBI:57287"/>
        <dbReference type="ChEBI" id="CHEBI:57288"/>
        <dbReference type="ChEBI" id="CHEBI:64738"/>
        <dbReference type="ChEBI" id="CHEBI:83690"/>
        <dbReference type="EC" id="2.3.1.257"/>
    </reaction>
</comment>
<evidence type="ECO:0000256" key="11">
    <source>
        <dbReference type="ARBA" id="ARBA00049524"/>
    </source>
</evidence>
<dbReference type="GO" id="GO:0043998">
    <property type="term" value="F:histone H2A acetyltransferase activity"/>
    <property type="evidence" value="ECO:0007669"/>
    <property type="project" value="InterPro"/>
</dbReference>
<comment type="subcellular location">
    <subcellularLocation>
        <location evidence="2">Cytoplasm</location>
    </subcellularLocation>
    <subcellularLocation>
        <location evidence="1">Nucleus</location>
    </subcellularLocation>
</comment>
<dbReference type="Gene3D" id="3.40.630.30">
    <property type="match status" value="1"/>
</dbReference>
<evidence type="ECO:0000256" key="6">
    <source>
        <dbReference type="ARBA" id="ARBA00022490"/>
    </source>
</evidence>
<evidence type="ECO:0000313" key="13">
    <source>
        <dbReference type="EMBL" id="GAO51313.1"/>
    </source>
</evidence>
<comment type="caution">
    <text evidence="13">The sequence shown here is derived from an EMBL/GenBank/DDBJ whole genome shotgun (WGS) entry which is preliminary data.</text>
</comment>
<evidence type="ECO:0000256" key="10">
    <source>
        <dbReference type="ARBA" id="ARBA00047821"/>
    </source>
</evidence>
<evidence type="ECO:0000256" key="1">
    <source>
        <dbReference type="ARBA" id="ARBA00004123"/>
    </source>
</evidence>
<dbReference type="InterPro" id="IPR000182">
    <property type="entry name" value="GNAT_dom"/>
</dbReference>
<keyword evidence="7" id="KW-0808">Transferase</keyword>
<dbReference type="PROSITE" id="PS51186">
    <property type="entry name" value="GNAT"/>
    <property type="match status" value="1"/>
</dbReference>
<keyword evidence="8" id="KW-0539">Nucleus</keyword>
<organism evidence="13 14">
    <name type="scientific">Saitoella complicata (strain BCRC 22490 / CBS 7301 / JCM 7358 / NBRC 10748 / NRRL Y-17804)</name>
    <dbReference type="NCBI Taxonomy" id="698492"/>
    <lineage>
        <taxon>Eukaryota</taxon>
        <taxon>Fungi</taxon>
        <taxon>Dikarya</taxon>
        <taxon>Ascomycota</taxon>
        <taxon>Taphrinomycotina</taxon>
        <taxon>Taphrinomycotina incertae sedis</taxon>
        <taxon>Saitoella</taxon>
    </lineage>
</organism>
<dbReference type="Proteomes" id="UP000033140">
    <property type="component" value="Unassembled WGS sequence"/>
</dbReference>
<dbReference type="GO" id="GO:1990189">
    <property type="term" value="F:protein N-terminal-serine acetyltransferase activity"/>
    <property type="evidence" value="ECO:0007669"/>
    <property type="project" value="UniProtKB-EC"/>
</dbReference>
<evidence type="ECO:0000256" key="4">
    <source>
        <dbReference type="ARBA" id="ARBA00012950"/>
    </source>
</evidence>
<evidence type="ECO:0000313" key="14">
    <source>
        <dbReference type="Proteomes" id="UP000033140"/>
    </source>
</evidence>
<reference evidence="13 14" key="1">
    <citation type="journal article" date="2011" name="J. Gen. Appl. Microbiol.">
        <title>Draft genome sequencing of the enigmatic yeast Saitoella complicata.</title>
        <authorList>
            <person name="Nishida H."/>
            <person name="Hamamoto M."/>
            <person name="Sugiyama J."/>
        </authorList>
    </citation>
    <scope>NUCLEOTIDE SEQUENCE [LARGE SCALE GENOMIC DNA]</scope>
    <source>
        <strain evidence="13 14">NRRL Y-17804</strain>
    </source>
</reference>
<dbReference type="GO" id="GO:0005737">
    <property type="term" value="C:cytoplasm"/>
    <property type="evidence" value="ECO:0007669"/>
    <property type="project" value="UniProtKB-SubCell"/>
</dbReference>
<dbReference type="STRING" id="698492.A0A0E9NNC0"/>
<dbReference type="EMBL" id="BACD03000044">
    <property type="protein sequence ID" value="GAO51313.1"/>
    <property type="molecule type" value="Genomic_DNA"/>
</dbReference>
<dbReference type="PANTHER" id="PTHR20531">
    <property type="entry name" value="N-ALPHA-ACETYLTRANSFERASE 40"/>
    <property type="match status" value="1"/>
</dbReference>
<comment type="catalytic activity">
    <reaction evidence="10">
        <text>N-terminal L-seryl-[histone H2A] + acetyl-CoA = N-terminal N(alpha)-acetyl-L-seryl-[histone H2A] + CoA + H(+)</text>
        <dbReference type="Rhea" id="RHEA:50600"/>
        <dbReference type="Rhea" id="RHEA-COMP:12742"/>
        <dbReference type="Rhea" id="RHEA-COMP:12744"/>
        <dbReference type="ChEBI" id="CHEBI:15378"/>
        <dbReference type="ChEBI" id="CHEBI:57287"/>
        <dbReference type="ChEBI" id="CHEBI:57288"/>
        <dbReference type="ChEBI" id="CHEBI:64738"/>
        <dbReference type="ChEBI" id="CHEBI:83690"/>
        <dbReference type="EC" id="2.3.1.257"/>
    </reaction>
</comment>
<evidence type="ECO:0000259" key="12">
    <source>
        <dbReference type="PROSITE" id="PS51186"/>
    </source>
</evidence>
<keyword evidence="9" id="KW-0012">Acyltransferase</keyword>
<reference evidence="13 14" key="2">
    <citation type="journal article" date="2014" name="J. Gen. Appl. Microbiol.">
        <title>The early diverging ascomycetous budding yeast Saitoella complicata has three histone deacetylases belonging to the Clr6, Hos2, and Rpd3 lineages.</title>
        <authorList>
            <person name="Nishida H."/>
            <person name="Matsumoto T."/>
            <person name="Kondo S."/>
            <person name="Hamamoto M."/>
            <person name="Yoshikawa H."/>
        </authorList>
    </citation>
    <scope>NUCLEOTIDE SEQUENCE [LARGE SCALE GENOMIC DNA]</scope>
    <source>
        <strain evidence="13 14">NRRL Y-17804</strain>
    </source>
</reference>
<evidence type="ECO:0000256" key="3">
    <source>
        <dbReference type="ARBA" id="ARBA00008870"/>
    </source>
</evidence>
<dbReference type="Pfam" id="PF00583">
    <property type="entry name" value="Acetyltransf_1"/>
    <property type="match status" value="1"/>
</dbReference>
<dbReference type="GO" id="GO:0005634">
    <property type="term" value="C:nucleus"/>
    <property type="evidence" value="ECO:0007669"/>
    <property type="project" value="UniProtKB-SubCell"/>
</dbReference>
<dbReference type="GO" id="GO:0010485">
    <property type="term" value="F:histone H4 acetyltransferase activity"/>
    <property type="evidence" value="ECO:0007669"/>
    <property type="project" value="InterPro"/>
</dbReference>
<evidence type="ECO:0000256" key="9">
    <source>
        <dbReference type="ARBA" id="ARBA00023315"/>
    </source>
</evidence>
<feature type="domain" description="N-acetyltransferase" evidence="12">
    <location>
        <begin position="51"/>
        <end position="201"/>
    </location>
</feature>
<protein>
    <recommendedName>
        <fullName evidence="5">N-alpha-acetyltransferase 40</fullName>
        <ecNumber evidence="4">2.3.1.257</ecNumber>
    </recommendedName>
</protein>
<reference evidence="13 14" key="3">
    <citation type="journal article" date="2015" name="Genome Announc.">
        <title>Draft Genome Sequence of the Archiascomycetous Yeast Saitoella complicata.</title>
        <authorList>
            <person name="Yamauchi K."/>
            <person name="Kondo S."/>
            <person name="Hamamoto M."/>
            <person name="Takahashi Y."/>
            <person name="Ogura Y."/>
            <person name="Hayashi T."/>
            <person name="Nishida H."/>
        </authorList>
    </citation>
    <scope>NUCLEOTIDE SEQUENCE [LARGE SCALE GENOMIC DNA]</scope>
    <source>
        <strain evidence="13 14">NRRL Y-17804</strain>
    </source>
</reference>
<dbReference type="CDD" id="cd04301">
    <property type="entry name" value="NAT_SF"/>
    <property type="match status" value="1"/>
</dbReference>